<gene>
    <name evidence="2" type="ORF">C1SCF055_LOCUS10529</name>
</gene>
<keyword evidence="5" id="KW-1185">Reference proteome</keyword>
<dbReference type="EMBL" id="CAMXCT010000757">
    <property type="protein sequence ID" value="CAI3982869.1"/>
    <property type="molecule type" value="Genomic_DNA"/>
</dbReference>
<feature type="transmembrane region" description="Helical" evidence="1">
    <location>
        <begin position="80"/>
        <end position="99"/>
    </location>
</feature>
<dbReference type="InterPro" id="IPR036259">
    <property type="entry name" value="MFS_trans_sf"/>
</dbReference>
<evidence type="ECO:0000313" key="2">
    <source>
        <dbReference type="EMBL" id="CAI3982869.1"/>
    </source>
</evidence>
<dbReference type="EMBL" id="CAMXCT030000757">
    <property type="protein sequence ID" value="CAL4770181.1"/>
    <property type="molecule type" value="Genomic_DNA"/>
</dbReference>
<reference evidence="2" key="1">
    <citation type="submission" date="2022-10" db="EMBL/GenBank/DDBJ databases">
        <authorList>
            <person name="Chen Y."/>
            <person name="Dougan E. K."/>
            <person name="Chan C."/>
            <person name="Rhodes N."/>
            <person name="Thang M."/>
        </authorList>
    </citation>
    <scope>NUCLEOTIDE SEQUENCE</scope>
</reference>
<sequence>MTTTMCTVFFVKLAEKVWDLSVSATGLWLASAMVVVAVMSFLSSFVTPYVEDRRGLLISSLLACIGATLTFYLGHEWTTASITIFVVGFLLMQSCSGVVKNYGYALAPKIVAPHLKDAAGTLNLIVLQLGRGTGAQLGAVMNTTFFAASQELPCHVVLIHDPRFTTMSTPNGECSAPIRLCENVRVLKTSRYLESFENCSECCMIPASLTMAGLRTLSNQERLQQAVEFMGRAAKENWVDLLLWNPWPVLDILETFLPFPQRVSQLVALQPFAEAEKCFFTEFLPSTSTAEPGPPLLSSSQKMAPCRGRGVARVVLRGRSFVWRRGDLATKEGHSGLPESILEQMMAAMSHMEHLVYPLEDLGYEVQVLGATYATPYVERLQEAYGHHLVQNFTLMTPPGSQFEGLQAALNLLDGTNQPPACLGPVVLLRFDLVLKRSLGPFLQRAWRRGQEFLAPFWCEGNSFSKNVGGGLCISDVLQVFPGEALPAIWDVLQEAKGAIHFHHWMTLLVDQGNILPSKVGVLVPQRFITDPAAQWNPLYDFANRERKPPSLEQRQKNWTVDL</sequence>
<evidence type="ECO:0000313" key="5">
    <source>
        <dbReference type="Proteomes" id="UP001152797"/>
    </source>
</evidence>
<keyword evidence="1" id="KW-1133">Transmembrane helix</keyword>
<proteinExistence type="predicted"/>
<dbReference type="SUPFAM" id="SSF103473">
    <property type="entry name" value="MFS general substrate transporter"/>
    <property type="match status" value="1"/>
</dbReference>
<feature type="transmembrane region" description="Helical" evidence="1">
    <location>
        <begin position="55"/>
        <end position="74"/>
    </location>
</feature>
<reference evidence="3" key="2">
    <citation type="submission" date="2024-04" db="EMBL/GenBank/DDBJ databases">
        <authorList>
            <person name="Chen Y."/>
            <person name="Shah S."/>
            <person name="Dougan E. K."/>
            <person name="Thang M."/>
            <person name="Chan C."/>
        </authorList>
    </citation>
    <scope>NUCLEOTIDE SEQUENCE [LARGE SCALE GENOMIC DNA]</scope>
</reference>
<keyword evidence="1" id="KW-0812">Transmembrane</keyword>
<organism evidence="2">
    <name type="scientific">Cladocopium goreaui</name>
    <dbReference type="NCBI Taxonomy" id="2562237"/>
    <lineage>
        <taxon>Eukaryota</taxon>
        <taxon>Sar</taxon>
        <taxon>Alveolata</taxon>
        <taxon>Dinophyceae</taxon>
        <taxon>Suessiales</taxon>
        <taxon>Symbiodiniaceae</taxon>
        <taxon>Cladocopium</taxon>
    </lineage>
</organism>
<name>A0A9P1C0I1_9DINO</name>
<comment type="caution">
    <text evidence="2">The sequence shown here is derived from an EMBL/GenBank/DDBJ whole genome shotgun (WGS) entry which is preliminary data.</text>
</comment>
<evidence type="ECO:0000313" key="4">
    <source>
        <dbReference type="EMBL" id="CAL4770181.1"/>
    </source>
</evidence>
<protein>
    <submittedName>
        <fullName evidence="4">Histone H3-like centromeric protein cpar-1</fullName>
    </submittedName>
</protein>
<dbReference type="EMBL" id="CAMXCT020000757">
    <property type="protein sequence ID" value="CAL1136244.1"/>
    <property type="molecule type" value="Genomic_DNA"/>
</dbReference>
<dbReference type="Gene3D" id="1.20.1250.20">
    <property type="entry name" value="MFS general substrate transporter like domains"/>
    <property type="match status" value="1"/>
</dbReference>
<feature type="transmembrane region" description="Helical" evidence="1">
    <location>
        <begin position="20"/>
        <end position="43"/>
    </location>
</feature>
<keyword evidence="1" id="KW-0472">Membrane</keyword>
<accession>A0A9P1C0I1</accession>
<dbReference type="AlphaFoldDB" id="A0A9P1C0I1"/>
<dbReference type="Proteomes" id="UP001152797">
    <property type="component" value="Unassembled WGS sequence"/>
</dbReference>
<evidence type="ECO:0000256" key="1">
    <source>
        <dbReference type="SAM" id="Phobius"/>
    </source>
</evidence>
<evidence type="ECO:0000313" key="3">
    <source>
        <dbReference type="EMBL" id="CAL1136244.1"/>
    </source>
</evidence>
<dbReference type="OrthoDB" id="10265675at2759"/>